<protein>
    <recommendedName>
        <fullName evidence="9">WD repeat-containing protein 75 second beta-propeller domain-containing protein</fullName>
    </recommendedName>
</protein>
<evidence type="ECO:0000256" key="2">
    <source>
        <dbReference type="ARBA" id="ARBA00022517"/>
    </source>
</evidence>
<keyword evidence="2" id="KW-0690">Ribosome biogenesis</keyword>
<dbReference type="SMART" id="SM00320">
    <property type="entry name" value="WD40"/>
    <property type="match status" value="6"/>
</dbReference>
<feature type="repeat" description="WD" evidence="7">
    <location>
        <begin position="405"/>
        <end position="436"/>
    </location>
</feature>
<evidence type="ECO:0000256" key="6">
    <source>
        <dbReference type="ARBA" id="ARBA00023242"/>
    </source>
</evidence>
<keyword evidence="3" id="KW-0698">rRNA processing</keyword>
<proteinExistence type="predicted"/>
<feature type="region of interest" description="Disordered" evidence="8">
    <location>
        <begin position="1"/>
        <end position="53"/>
    </location>
</feature>
<dbReference type="InterPro" id="IPR036322">
    <property type="entry name" value="WD40_repeat_dom_sf"/>
</dbReference>
<dbReference type="InterPro" id="IPR001680">
    <property type="entry name" value="WD40_rpt"/>
</dbReference>
<dbReference type="PROSITE" id="PS50294">
    <property type="entry name" value="WD_REPEATS_REGION"/>
    <property type="match status" value="1"/>
</dbReference>
<dbReference type="InterPro" id="IPR057644">
    <property type="entry name" value="Beta-prop_WDR75_2nd"/>
</dbReference>
<feature type="compositionally biased region" description="Pro residues" evidence="8">
    <location>
        <begin position="44"/>
        <end position="53"/>
    </location>
</feature>
<evidence type="ECO:0000256" key="4">
    <source>
        <dbReference type="ARBA" id="ARBA00022574"/>
    </source>
</evidence>
<gene>
    <name evidence="10" type="primary">A07p002440.1_BraROA</name>
    <name evidence="10" type="ORF">IGI04_025921</name>
</gene>
<dbReference type="PROSITE" id="PS50082">
    <property type="entry name" value="WD_REPEATS_2"/>
    <property type="match status" value="2"/>
</dbReference>
<evidence type="ECO:0000313" key="10">
    <source>
        <dbReference type="EMBL" id="KAG5378079.1"/>
    </source>
</evidence>
<sequence>MPINKDPSTPPPVIGKIGPYTVFMTPPATPKPPESPAAVSQKPNLPPPVLPPPQQFKSVASSAQDGSVLGFFKNAATKVQNAHSSVDDHLVRWFGLNQSKYQWALDEYYEGKGSEMKSVKSNEMPGKVQSVALCSVYLTMVKISKGKWSCIDHSVCLLIKSPVKNRKKQEEGFRAFKRTKFCASASFYPEPPSASPSTLAAMIRGGRSHLTSPPSFSNDAKKLLVCTGNTVSVFSAATGLQITSLEGHTAPVTTLLVVPASTAAQKILSYCWTASLDGMIRYWDFSGPELLKTVDAKVPIYSMVIPSLLSEPQQVDSSKLVAYVSVEDASLVKEGSKELRGHIRKFDLAKERLSRGDTLKETEEPKSIVISPSGEFFGIRHKCKIHVWGVPSGGGSRNAVAKKMTLHHTKVINAFAFHPTERIIAAGDVTGRVLIWRGFGNRKLALGSQKKSVRSVVDLDNPGVRDGDDAESCTTWHWHSAEVNVLNFSSDGAYLYSGGREGVLVVWQLDTGKKKFLPRIGSPLLYFIWSPEPTLSSVVCADNQIHLLKMPSMEISRTISGIKPPPSLPKMYEGLSSTVAFDRSSGIAALCTENYCVQLYNLLNDRGISEVQVCERNHQPGDEITVVVTAVALSLDGSVMSTTEVKLPEDGIGGLVSLKFWESEPDNKTFTLSTIVYEPHKDAGVSAIAFHPTRSMAVSTSFGGDFKIWVCNSDKSQTDKDSSWICHAVGSYKKKPMTAAAFSGDGTVLAVAAENVITLWNPDKNILLSVLGATLTPITKLCFVGKSEFLVAASNFPKPELSVWNTSKLSLSWSYELRIEAVTSAVDSSTFAVLALVPKSFRKSKSKKNIFRGRDGAILLFNGSDPKPVSIWTVMKAQGGSISFLEGDKSQLRLAYVNGSHEYVVFDPNSDDTHERSAIDYEGLVGDEETGDFGYTSLYGQLPDYDKKRKDDAESLATPFVSSERPWETIFSGSTLNFPPLQKLCGEFFESLMEKSNSVVE</sequence>
<evidence type="ECO:0000259" key="9">
    <source>
        <dbReference type="Pfam" id="PF23769"/>
    </source>
</evidence>
<evidence type="ECO:0000256" key="5">
    <source>
        <dbReference type="ARBA" id="ARBA00022737"/>
    </source>
</evidence>
<keyword evidence="4 7" id="KW-0853">WD repeat</keyword>
<keyword evidence="11" id="KW-1185">Reference proteome</keyword>
<dbReference type="Pfam" id="PF23869">
    <property type="entry name" value="Beta-prop_WDR75_1st"/>
    <property type="match status" value="2"/>
</dbReference>
<dbReference type="PANTHER" id="PTHR45176">
    <property type="entry name" value="TRANSDUCIN FAMILY PROTEIN / WD-40 REPEAT FAMILY PROTEIN-RELATED"/>
    <property type="match status" value="1"/>
</dbReference>
<dbReference type="Proteomes" id="UP000823674">
    <property type="component" value="Chromosome A07"/>
</dbReference>
<organism evidence="10 11">
    <name type="scientific">Brassica rapa subsp. trilocularis</name>
    <dbReference type="NCBI Taxonomy" id="1813537"/>
    <lineage>
        <taxon>Eukaryota</taxon>
        <taxon>Viridiplantae</taxon>
        <taxon>Streptophyta</taxon>
        <taxon>Embryophyta</taxon>
        <taxon>Tracheophyta</taxon>
        <taxon>Spermatophyta</taxon>
        <taxon>Magnoliopsida</taxon>
        <taxon>eudicotyledons</taxon>
        <taxon>Gunneridae</taxon>
        <taxon>Pentapetalae</taxon>
        <taxon>rosids</taxon>
        <taxon>malvids</taxon>
        <taxon>Brassicales</taxon>
        <taxon>Brassicaceae</taxon>
        <taxon>Brassiceae</taxon>
        <taxon>Brassica</taxon>
    </lineage>
</organism>
<dbReference type="Pfam" id="PF23769">
    <property type="entry name" value="Beta-prop_WDR75_2nd"/>
    <property type="match status" value="1"/>
</dbReference>
<comment type="caution">
    <text evidence="10">The sequence shown here is derived from an EMBL/GenBank/DDBJ whole genome shotgun (WGS) entry which is preliminary data.</text>
</comment>
<evidence type="ECO:0000256" key="3">
    <source>
        <dbReference type="ARBA" id="ARBA00022552"/>
    </source>
</evidence>
<accession>A0ABQ7KUV0</accession>
<name>A0ABQ7KUV0_BRACM</name>
<keyword evidence="5" id="KW-0677">Repeat</keyword>
<dbReference type="InterPro" id="IPR015943">
    <property type="entry name" value="WD40/YVTN_repeat-like_dom_sf"/>
</dbReference>
<keyword evidence="6" id="KW-0539">Nucleus</keyword>
<feature type="repeat" description="WD" evidence="7">
    <location>
        <begin position="476"/>
        <end position="517"/>
    </location>
</feature>
<reference evidence="10 11" key="1">
    <citation type="submission" date="2021-03" db="EMBL/GenBank/DDBJ databases">
        <authorList>
            <person name="King G.J."/>
            <person name="Bancroft I."/>
            <person name="Baten A."/>
            <person name="Bloomfield J."/>
            <person name="Borpatragohain P."/>
            <person name="He Z."/>
            <person name="Irish N."/>
            <person name="Irwin J."/>
            <person name="Liu K."/>
            <person name="Mauleon R.P."/>
            <person name="Moore J."/>
            <person name="Morris R."/>
            <person name="Ostergaard L."/>
            <person name="Wang B."/>
            <person name="Wells R."/>
        </authorList>
    </citation>
    <scope>NUCLEOTIDE SEQUENCE [LARGE SCALE GENOMIC DNA]</scope>
    <source>
        <strain evidence="10">R-o-18</strain>
        <tissue evidence="10">Leaf</tissue>
    </source>
</reference>
<evidence type="ECO:0000256" key="7">
    <source>
        <dbReference type="PROSITE-ProRule" id="PRU00221"/>
    </source>
</evidence>
<feature type="domain" description="WD repeat-containing protein 75 second beta-propeller" evidence="9">
    <location>
        <begin position="597"/>
        <end position="837"/>
    </location>
</feature>
<comment type="subcellular location">
    <subcellularLocation>
        <location evidence="1">Nucleus</location>
        <location evidence="1">Nucleolus</location>
    </subcellularLocation>
</comment>
<dbReference type="Gene3D" id="2.130.10.10">
    <property type="entry name" value="YVTN repeat-like/Quinoprotein amine dehydrogenase"/>
    <property type="match status" value="4"/>
</dbReference>
<evidence type="ECO:0000256" key="8">
    <source>
        <dbReference type="SAM" id="MobiDB-lite"/>
    </source>
</evidence>
<dbReference type="SUPFAM" id="SSF50978">
    <property type="entry name" value="WD40 repeat-like"/>
    <property type="match status" value="2"/>
</dbReference>
<evidence type="ECO:0000313" key="11">
    <source>
        <dbReference type="Proteomes" id="UP000823674"/>
    </source>
</evidence>
<dbReference type="EMBL" id="JADBGQ010000009">
    <property type="protein sequence ID" value="KAG5378079.1"/>
    <property type="molecule type" value="Genomic_DNA"/>
</dbReference>
<dbReference type="PANTHER" id="PTHR45176:SF1">
    <property type="entry name" value="TRANSDUCIN FAMILY PROTEIN _ WD-40 REPEAT FAMILY PROTEIN-RELATED"/>
    <property type="match status" value="1"/>
</dbReference>
<evidence type="ECO:0000256" key="1">
    <source>
        <dbReference type="ARBA" id="ARBA00004604"/>
    </source>
</evidence>